<comment type="caution">
    <text evidence="2">The sequence shown here is derived from an EMBL/GenBank/DDBJ whole genome shotgun (WGS) entry which is preliminary data.</text>
</comment>
<feature type="region of interest" description="Disordered" evidence="1">
    <location>
        <begin position="186"/>
        <end position="207"/>
    </location>
</feature>
<protein>
    <submittedName>
        <fullName evidence="2">Uncharacterized protein</fullName>
    </submittedName>
</protein>
<sequence length="207" mass="22921">MLDIDLDLDLEWRTIDTRARTLQSEPEFGKVRLRAQGRLTDRRAALKSSILLSLGQELLVKIVGEKALETEKGSSKRKPALLNILDLCAEISHMYKAHAVRVTIFMCARVAFLCHQLRITLAKDGLENNFWGDVDKKLDEIRTVHATKEARSRVFKKALEADQKLFGSADLHDATHAVPTSEQIIGDNAADGKGTTSVQATPASVFG</sequence>
<evidence type="ECO:0000313" key="2">
    <source>
        <dbReference type="EMBL" id="KAH9837653.1"/>
    </source>
</evidence>
<name>A0ABQ8KJG8_9APHY</name>
<evidence type="ECO:0000313" key="3">
    <source>
        <dbReference type="Proteomes" id="UP000814176"/>
    </source>
</evidence>
<keyword evidence="3" id="KW-1185">Reference proteome</keyword>
<feature type="compositionally biased region" description="Polar residues" evidence="1">
    <location>
        <begin position="194"/>
        <end position="207"/>
    </location>
</feature>
<accession>A0ABQ8KJG8</accession>
<gene>
    <name evidence="2" type="ORF">C8Q71DRAFT_898004</name>
</gene>
<dbReference type="RefSeq" id="XP_047779691.1">
    <property type="nucleotide sequence ID" value="XM_047928769.1"/>
</dbReference>
<organism evidence="2 3">
    <name type="scientific">Rhodofomes roseus</name>
    <dbReference type="NCBI Taxonomy" id="34475"/>
    <lineage>
        <taxon>Eukaryota</taxon>
        <taxon>Fungi</taxon>
        <taxon>Dikarya</taxon>
        <taxon>Basidiomycota</taxon>
        <taxon>Agaricomycotina</taxon>
        <taxon>Agaricomycetes</taxon>
        <taxon>Polyporales</taxon>
        <taxon>Rhodofomes</taxon>
    </lineage>
</organism>
<dbReference type="Proteomes" id="UP000814176">
    <property type="component" value="Unassembled WGS sequence"/>
</dbReference>
<dbReference type="GeneID" id="72009501"/>
<proteinExistence type="predicted"/>
<dbReference type="EMBL" id="JADCUA010000008">
    <property type="protein sequence ID" value="KAH9837653.1"/>
    <property type="molecule type" value="Genomic_DNA"/>
</dbReference>
<reference evidence="2 3" key="1">
    <citation type="journal article" date="2021" name="Environ. Microbiol.">
        <title>Gene family expansions and transcriptome signatures uncover fungal adaptations to wood decay.</title>
        <authorList>
            <person name="Hage H."/>
            <person name="Miyauchi S."/>
            <person name="Viragh M."/>
            <person name="Drula E."/>
            <person name="Min B."/>
            <person name="Chaduli D."/>
            <person name="Navarro D."/>
            <person name="Favel A."/>
            <person name="Norest M."/>
            <person name="Lesage-Meessen L."/>
            <person name="Balint B."/>
            <person name="Merenyi Z."/>
            <person name="de Eugenio L."/>
            <person name="Morin E."/>
            <person name="Martinez A.T."/>
            <person name="Baldrian P."/>
            <person name="Stursova M."/>
            <person name="Martinez M.J."/>
            <person name="Novotny C."/>
            <person name="Magnuson J.K."/>
            <person name="Spatafora J.W."/>
            <person name="Maurice S."/>
            <person name="Pangilinan J."/>
            <person name="Andreopoulos W."/>
            <person name="LaButti K."/>
            <person name="Hundley H."/>
            <person name="Na H."/>
            <person name="Kuo A."/>
            <person name="Barry K."/>
            <person name="Lipzen A."/>
            <person name="Henrissat B."/>
            <person name="Riley R."/>
            <person name="Ahrendt S."/>
            <person name="Nagy L.G."/>
            <person name="Grigoriev I.V."/>
            <person name="Martin F."/>
            <person name="Rosso M.N."/>
        </authorList>
    </citation>
    <scope>NUCLEOTIDE SEQUENCE [LARGE SCALE GENOMIC DNA]</scope>
    <source>
        <strain evidence="2 3">CIRM-BRFM 1785</strain>
    </source>
</reference>
<evidence type="ECO:0000256" key="1">
    <source>
        <dbReference type="SAM" id="MobiDB-lite"/>
    </source>
</evidence>